<dbReference type="GO" id="GO:0003677">
    <property type="term" value="F:DNA binding"/>
    <property type="evidence" value="ECO:0007669"/>
    <property type="project" value="TreeGrafter"/>
</dbReference>
<evidence type="ECO:0000256" key="6">
    <source>
        <dbReference type="ARBA" id="ARBA00023242"/>
    </source>
</evidence>
<dbReference type="InterPro" id="IPR045144">
    <property type="entry name" value="TAF4"/>
</dbReference>
<feature type="compositionally biased region" description="Low complexity" evidence="9">
    <location>
        <begin position="280"/>
        <end position="296"/>
    </location>
</feature>
<dbReference type="AlphaFoldDB" id="A0A0C9U9W5"/>
<feature type="region of interest" description="Disordered" evidence="9">
    <location>
        <begin position="193"/>
        <end position="233"/>
    </location>
</feature>
<evidence type="ECO:0000313" key="12">
    <source>
        <dbReference type="Proteomes" id="UP000054279"/>
    </source>
</evidence>
<evidence type="ECO:0000256" key="9">
    <source>
        <dbReference type="SAM" id="MobiDB-lite"/>
    </source>
</evidence>
<reference evidence="11 12" key="1">
    <citation type="submission" date="2014-06" db="EMBL/GenBank/DDBJ databases">
        <title>Evolutionary Origins and Diversification of the Mycorrhizal Mutualists.</title>
        <authorList>
            <consortium name="DOE Joint Genome Institute"/>
            <consortium name="Mycorrhizal Genomics Consortium"/>
            <person name="Kohler A."/>
            <person name="Kuo A."/>
            <person name="Nagy L.G."/>
            <person name="Floudas D."/>
            <person name="Copeland A."/>
            <person name="Barry K.W."/>
            <person name="Cichocki N."/>
            <person name="Veneault-Fourrey C."/>
            <person name="LaButti K."/>
            <person name="Lindquist E.A."/>
            <person name="Lipzen A."/>
            <person name="Lundell T."/>
            <person name="Morin E."/>
            <person name="Murat C."/>
            <person name="Riley R."/>
            <person name="Ohm R."/>
            <person name="Sun H."/>
            <person name="Tunlid A."/>
            <person name="Henrissat B."/>
            <person name="Grigoriev I.V."/>
            <person name="Hibbett D.S."/>
            <person name="Martin F."/>
        </authorList>
    </citation>
    <scope>NUCLEOTIDE SEQUENCE [LARGE SCALE GENOMIC DNA]</scope>
    <source>
        <strain evidence="11 12">SS14</strain>
    </source>
</reference>
<evidence type="ECO:0000256" key="2">
    <source>
        <dbReference type="ARBA" id="ARBA00006178"/>
    </source>
</evidence>
<sequence>MGSASTAPQTTITATTQTAQQPVIAALDTADVATLNDALGSAGIDLRAEEETLRQSAASTQGQTHASQSRGTQRNRARKQGTKVVFDAAHLGMKMRKIAVRHGLQTGAVNGLGVPEDAVSYLALALHARLAKLTEGMIAAATHREETDATRTPGLYEDGSPMWSVVVRKDIAKQIEVLEKVEKDEEFQARRERKVQEANISSQAALPSLDGALQMEQEEEPKPQKKKKKAESAADIIAKNQNIEAKKMNAAANAAAGLNKATSKYSWMNTGNVSTGQSVKKPGGKTTSATPTTWTKYQPPKKKDDTPAVEEDARRVVTMKDAVFLIERERGHGGGRGAARHWT</sequence>
<comment type="similarity">
    <text evidence="2">Belongs to the TAF4 family.</text>
</comment>
<feature type="compositionally biased region" description="Basic and acidic residues" evidence="9">
    <location>
        <begin position="301"/>
        <end position="312"/>
    </location>
</feature>
<dbReference type="OrthoDB" id="21060at2759"/>
<feature type="region of interest" description="Disordered" evidence="9">
    <location>
        <begin position="273"/>
        <end position="312"/>
    </location>
</feature>
<dbReference type="PANTHER" id="PTHR15138:SF14">
    <property type="entry name" value="TRANSCRIPTION INITIATION FACTOR TFIID SUBUNIT 4"/>
    <property type="match status" value="1"/>
</dbReference>
<feature type="compositionally biased region" description="Polar residues" evidence="9">
    <location>
        <begin position="54"/>
        <end position="72"/>
    </location>
</feature>
<feature type="domain" description="Transcription initiation factor TFIID component TAF4 C-terminal" evidence="10">
    <location>
        <begin position="35"/>
        <end position="331"/>
    </location>
</feature>
<comment type="subcellular location">
    <subcellularLocation>
        <location evidence="1">Nucleus</location>
    </subcellularLocation>
</comment>
<dbReference type="GO" id="GO:0005669">
    <property type="term" value="C:transcription factor TFIID complex"/>
    <property type="evidence" value="ECO:0007669"/>
    <property type="project" value="InterPro"/>
</dbReference>
<dbReference type="GO" id="GO:0016251">
    <property type="term" value="F:RNA polymerase II general transcription initiation factor activity"/>
    <property type="evidence" value="ECO:0007669"/>
    <property type="project" value="TreeGrafter"/>
</dbReference>
<dbReference type="InterPro" id="IPR007900">
    <property type="entry name" value="TAF4_C"/>
</dbReference>
<proteinExistence type="inferred from homology"/>
<evidence type="ECO:0000256" key="7">
    <source>
        <dbReference type="ARBA" id="ARBA00025346"/>
    </source>
</evidence>
<dbReference type="Pfam" id="PF05236">
    <property type="entry name" value="TAF4"/>
    <property type="match status" value="1"/>
</dbReference>
<evidence type="ECO:0000259" key="10">
    <source>
        <dbReference type="Pfam" id="PF05236"/>
    </source>
</evidence>
<keyword evidence="12" id="KW-1185">Reference proteome</keyword>
<keyword evidence="6" id="KW-0539">Nucleus</keyword>
<comment type="function">
    <text evidence="7">Functions as a component of the DNA-binding general transcription factor complex TFIID. Binding of TFIID to a promoter (with or without TATA element) is the initial step in pre-initiation complex (PIC) formation. TFIID plays a key role in the regulation of gene expression by RNA polymerase II through different activities such as transcription activator interaction, core promoter recognition and selectivity, TFIIA and TFIIB interaction, chromatin modification (histone acetylation by TAF1), facilitation of DNA opening and initiation of transcription.</text>
</comment>
<dbReference type="Proteomes" id="UP000054279">
    <property type="component" value="Unassembled WGS sequence"/>
</dbReference>
<evidence type="ECO:0000313" key="11">
    <source>
        <dbReference type="EMBL" id="KIJ39878.1"/>
    </source>
</evidence>
<keyword evidence="4" id="KW-0805">Transcription regulation</keyword>
<protein>
    <recommendedName>
        <fullName evidence="3">Transcription initiation factor TFIID subunit 4</fullName>
    </recommendedName>
    <alternativeName>
        <fullName evidence="8">TBP-associated factor 4</fullName>
    </alternativeName>
</protein>
<dbReference type="GO" id="GO:0006367">
    <property type="term" value="P:transcription initiation at RNA polymerase II promoter"/>
    <property type="evidence" value="ECO:0007669"/>
    <property type="project" value="TreeGrafter"/>
</dbReference>
<evidence type="ECO:0000256" key="3">
    <source>
        <dbReference type="ARBA" id="ARBA00017306"/>
    </source>
</evidence>
<feature type="region of interest" description="Disordered" evidence="9">
    <location>
        <begin position="51"/>
        <end position="81"/>
    </location>
</feature>
<dbReference type="HOGENOM" id="CLU_038066_1_0_1"/>
<accession>A0A0C9U9W5</accession>
<dbReference type="EMBL" id="KN837148">
    <property type="protein sequence ID" value="KIJ39878.1"/>
    <property type="molecule type" value="Genomic_DNA"/>
</dbReference>
<dbReference type="PANTHER" id="PTHR15138">
    <property type="entry name" value="TRANSCRIPTION INITIATION FACTOR TFIID SUBUNIT 4"/>
    <property type="match status" value="1"/>
</dbReference>
<name>A0A0C9U9W5_SPHS4</name>
<keyword evidence="5" id="KW-0804">Transcription</keyword>
<evidence type="ECO:0000256" key="1">
    <source>
        <dbReference type="ARBA" id="ARBA00004123"/>
    </source>
</evidence>
<organism evidence="11 12">
    <name type="scientific">Sphaerobolus stellatus (strain SS14)</name>
    <dbReference type="NCBI Taxonomy" id="990650"/>
    <lineage>
        <taxon>Eukaryota</taxon>
        <taxon>Fungi</taxon>
        <taxon>Dikarya</taxon>
        <taxon>Basidiomycota</taxon>
        <taxon>Agaricomycotina</taxon>
        <taxon>Agaricomycetes</taxon>
        <taxon>Phallomycetidae</taxon>
        <taxon>Geastrales</taxon>
        <taxon>Sphaerobolaceae</taxon>
        <taxon>Sphaerobolus</taxon>
    </lineage>
</organism>
<evidence type="ECO:0000256" key="4">
    <source>
        <dbReference type="ARBA" id="ARBA00023015"/>
    </source>
</evidence>
<evidence type="ECO:0000256" key="5">
    <source>
        <dbReference type="ARBA" id="ARBA00023163"/>
    </source>
</evidence>
<gene>
    <name evidence="11" type="ORF">M422DRAFT_60647</name>
</gene>
<evidence type="ECO:0000256" key="8">
    <source>
        <dbReference type="ARBA" id="ARBA00031747"/>
    </source>
</evidence>